<protein>
    <recommendedName>
        <fullName evidence="5">SGNH hydrolase-type esterase domain-containing protein</fullName>
    </recommendedName>
</protein>
<feature type="region of interest" description="Disordered" evidence="1">
    <location>
        <begin position="381"/>
        <end position="402"/>
    </location>
</feature>
<proteinExistence type="predicted"/>
<feature type="transmembrane region" description="Helical" evidence="2">
    <location>
        <begin position="12"/>
        <end position="30"/>
    </location>
</feature>
<dbReference type="PANTHER" id="PTHR34407">
    <property type="entry name" value="EXPRESSED PROTEIN"/>
    <property type="match status" value="1"/>
</dbReference>
<dbReference type="KEGG" id="ccac:CcaHIS019_0204460"/>
<evidence type="ECO:0000256" key="2">
    <source>
        <dbReference type="SAM" id="Phobius"/>
    </source>
</evidence>
<keyword evidence="2" id="KW-0472">Membrane</keyword>
<evidence type="ECO:0000313" key="4">
    <source>
        <dbReference type="Proteomes" id="UP001233271"/>
    </source>
</evidence>
<dbReference type="SUPFAM" id="SSF52266">
    <property type="entry name" value="SGNH hydrolase"/>
    <property type="match status" value="1"/>
</dbReference>
<dbReference type="CDD" id="cd00229">
    <property type="entry name" value="SGNH_hydrolase"/>
    <property type="match status" value="1"/>
</dbReference>
<keyword evidence="2" id="KW-0812">Transmembrane</keyword>
<gene>
    <name evidence="3" type="ORF">CcaverHIS019_0204460</name>
</gene>
<dbReference type="RefSeq" id="XP_060454350.1">
    <property type="nucleotide sequence ID" value="XM_060597459.1"/>
</dbReference>
<dbReference type="Proteomes" id="UP001233271">
    <property type="component" value="Chromosome 2"/>
</dbReference>
<evidence type="ECO:0008006" key="5">
    <source>
        <dbReference type="Google" id="ProtNLM"/>
    </source>
</evidence>
<reference evidence="3" key="1">
    <citation type="journal article" date="2023" name="BMC Genomics">
        <title>Chromosome-level genome assemblies of Cutaneotrichosporon spp. (Trichosporonales, Basidiomycota) reveal imbalanced evolution between nucleotide sequences and chromosome synteny.</title>
        <authorList>
            <person name="Kobayashi Y."/>
            <person name="Kayamori A."/>
            <person name="Aoki K."/>
            <person name="Shiwa Y."/>
            <person name="Matsutani M."/>
            <person name="Fujita N."/>
            <person name="Sugita T."/>
            <person name="Iwasaki W."/>
            <person name="Tanaka N."/>
            <person name="Takashima M."/>
        </authorList>
    </citation>
    <scope>NUCLEOTIDE SEQUENCE</scope>
    <source>
        <strain evidence="3">HIS019</strain>
    </source>
</reference>
<sequence>MIGPRRTLHLSLALNAVLGAVVWLVLWALAGDHPQLCKTSIYSIGFQSPQIQESSSPSSPSSLAITEPSGRCDICASDIGQRLCTEYGAQVVARTIAFNQGNTRLKRVLAKWRAGKPVRLGVLGGSNSAGQGVWADNQMTYSQLNMHTVLFNYLDSRFPQPGGKVMERTGEADQNSLVNGALGGRGTEYFAMCSDLHLPEDLDLLVLEFAVNDQYQLESTETYEFLVRYLLEKPSAPAVLEIQTFGYEFDKILTGGASHLATNLYYNVPTIAPRTLFYDGAQGNITKFWDWFYWYNPHEVPENLYGVDLRHFGPGGHRVSAELMMAYIEQQMCEMDHAELVAGTSDIDKLYPEQPLQSLSLLSTFSRSNSDAVMAPMAPKCQSVDSDSHPLTPSSSEGWERWTWSNDKGKTKTYLRATKPGAKIVFDLGSVTGRVEIYYLRSKSFGLGNLLCKLNGQENIIEGWWDKAENIGQSTRWRGLKPGNYKLECELLSETSDPGGGTEFRLMAIMSI</sequence>
<feature type="compositionally biased region" description="Polar residues" evidence="1">
    <location>
        <begin position="383"/>
        <end position="397"/>
    </location>
</feature>
<accession>A0AA48I3R8</accession>
<evidence type="ECO:0000313" key="3">
    <source>
        <dbReference type="EMBL" id="BEI89084.1"/>
    </source>
</evidence>
<organism evidence="3 4">
    <name type="scientific">Cutaneotrichosporon cavernicola</name>
    <dbReference type="NCBI Taxonomy" id="279322"/>
    <lineage>
        <taxon>Eukaryota</taxon>
        <taxon>Fungi</taxon>
        <taxon>Dikarya</taxon>
        <taxon>Basidiomycota</taxon>
        <taxon>Agaricomycotina</taxon>
        <taxon>Tremellomycetes</taxon>
        <taxon>Trichosporonales</taxon>
        <taxon>Trichosporonaceae</taxon>
        <taxon>Cutaneotrichosporon</taxon>
    </lineage>
</organism>
<dbReference type="PANTHER" id="PTHR34407:SF1">
    <property type="entry name" value="SGNH HYDROLASE-TYPE ESTERASE DOMAIN-CONTAINING PROTEIN"/>
    <property type="match status" value="1"/>
</dbReference>
<keyword evidence="2" id="KW-1133">Transmembrane helix</keyword>
<dbReference type="AlphaFoldDB" id="A0AA48I3R8"/>
<dbReference type="EMBL" id="AP028213">
    <property type="protein sequence ID" value="BEI89084.1"/>
    <property type="molecule type" value="Genomic_DNA"/>
</dbReference>
<dbReference type="GeneID" id="85492955"/>
<evidence type="ECO:0000256" key="1">
    <source>
        <dbReference type="SAM" id="MobiDB-lite"/>
    </source>
</evidence>
<keyword evidence="4" id="KW-1185">Reference proteome</keyword>
<name>A0AA48I3R8_9TREE</name>